<dbReference type="GO" id="GO:0006779">
    <property type="term" value="P:porphyrin-containing compound biosynthetic process"/>
    <property type="evidence" value="ECO:0007669"/>
    <property type="project" value="InterPro"/>
</dbReference>
<evidence type="ECO:0000313" key="2">
    <source>
        <dbReference type="EMBL" id="SHH86742.1"/>
    </source>
</evidence>
<reference evidence="2 3" key="1">
    <citation type="submission" date="2016-11" db="EMBL/GenBank/DDBJ databases">
        <authorList>
            <person name="Jaros S."/>
            <person name="Januszkiewicz K."/>
            <person name="Wedrychowicz H."/>
        </authorList>
    </citation>
    <scope>NUCLEOTIDE SEQUENCE [LARGE SCALE GENOMIC DNA]</scope>
    <source>
        <strain evidence="2 3">DSM 10068</strain>
    </source>
</reference>
<dbReference type="AlphaFoldDB" id="A0A1M5WGV5"/>
<accession>A0A1M5WGV5</accession>
<dbReference type="Proteomes" id="UP000183995">
    <property type="component" value="Unassembled WGS sequence"/>
</dbReference>
<dbReference type="Gene3D" id="3.20.20.210">
    <property type="match status" value="1"/>
</dbReference>
<dbReference type="SUPFAM" id="SSF51726">
    <property type="entry name" value="UROD/MetE-like"/>
    <property type="match status" value="1"/>
</dbReference>
<evidence type="ECO:0000313" key="3">
    <source>
        <dbReference type="Proteomes" id="UP000183995"/>
    </source>
</evidence>
<dbReference type="EMBL" id="FQXV01000003">
    <property type="protein sequence ID" value="SHH86742.1"/>
    <property type="molecule type" value="Genomic_DNA"/>
</dbReference>
<gene>
    <name evidence="2" type="ORF">SAMN02745823_01268</name>
</gene>
<evidence type="ECO:0000259" key="1">
    <source>
        <dbReference type="Pfam" id="PF01208"/>
    </source>
</evidence>
<keyword evidence="3" id="KW-1185">Reference proteome</keyword>
<feature type="domain" description="Uroporphyrinogen decarboxylase (URO-D)" evidence="1">
    <location>
        <begin position="113"/>
        <end position="286"/>
    </location>
</feature>
<organism evidence="2 3">
    <name type="scientific">Sporobacter termitidis DSM 10068</name>
    <dbReference type="NCBI Taxonomy" id="1123282"/>
    <lineage>
        <taxon>Bacteria</taxon>
        <taxon>Bacillati</taxon>
        <taxon>Bacillota</taxon>
        <taxon>Clostridia</taxon>
        <taxon>Eubacteriales</taxon>
        <taxon>Oscillospiraceae</taxon>
        <taxon>Sporobacter</taxon>
    </lineage>
</organism>
<name>A0A1M5WGV5_9FIRM</name>
<dbReference type="GO" id="GO:0004853">
    <property type="term" value="F:uroporphyrinogen decarboxylase activity"/>
    <property type="evidence" value="ECO:0007669"/>
    <property type="project" value="InterPro"/>
</dbReference>
<dbReference type="InterPro" id="IPR038071">
    <property type="entry name" value="UROD/MetE-like_sf"/>
</dbReference>
<sequence>MTGARENYLLAARGERPYWVPSFTEDSNTFMPDFWSALDPDTGADFMNVKWVENEFGKMPREDWRAMEDIGRWRDFAKFPDLSTLDWEGMVARARQAHAPDKVNMALLNTYGIFLIPVNMLGWVDALCAIYTDREELEAFVSAITDFLVETARYIGRYFKPDIIVTGDDFAAASGPFLAREVFAGLYKPYLRKIIDACKAQGALVEFHCCGNCGYLIGEFLDLGVDICQLPMPNDALVGDKKKYGGRLVLTGGWDRRGPGAVPGAPEHAVRQSVRTAIDTYGRDGALIFWDGGICGQSADARQKLAWVSDELHTYGQEIYRR</sequence>
<dbReference type="InterPro" id="IPR000257">
    <property type="entry name" value="Uroporphyrinogen_deCOase"/>
</dbReference>
<dbReference type="Pfam" id="PF01208">
    <property type="entry name" value="URO-D"/>
    <property type="match status" value="1"/>
</dbReference>
<dbReference type="STRING" id="1123282.SAMN02745823_01268"/>
<protein>
    <submittedName>
        <fullName evidence="2">Uroporphyrinogen decarboxylase (URO-D)</fullName>
    </submittedName>
</protein>
<proteinExistence type="predicted"/>
<dbReference type="OrthoDB" id="1861925at2"/>
<dbReference type="RefSeq" id="WP_073076814.1">
    <property type="nucleotide sequence ID" value="NZ_FQXV01000003.1"/>
</dbReference>